<dbReference type="HOGENOM" id="CLU_1950112_0_0_1"/>
<dbReference type="GeneID" id="5487011"/>
<gene>
    <name evidence="1" type="ORF">SS1G_08444</name>
</gene>
<organism evidence="1 2">
    <name type="scientific">Sclerotinia sclerotiorum (strain ATCC 18683 / 1980 / Ss-1)</name>
    <name type="common">White mold</name>
    <name type="synonym">Whetzelinia sclerotiorum</name>
    <dbReference type="NCBI Taxonomy" id="665079"/>
    <lineage>
        <taxon>Eukaryota</taxon>
        <taxon>Fungi</taxon>
        <taxon>Dikarya</taxon>
        <taxon>Ascomycota</taxon>
        <taxon>Pezizomycotina</taxon>
        <taxon>Leotiomycetes</taxon>
        <taxon>Helotiales</taxon>
        <taxon>Sclerotiniaceae</taxon>
        <taxon>Sclerotinia</taxon>
    </lineage>
</organism>
<dbReference type="Proteomes" id="UP000001312">
    <property type="component" value="Unassembled WGS sequence"/>
</dbReference>
<dbReference type="InParanoid" id="A7ESY9"/>
<evidence type="ECO:0000313" key="1">
    <source>
        <dbReference type="EMBL" id="EDN92581.1"/>
    </source>
</evidence>
<sequence>MFNIEKISEQKRNHKAAYLIQPPPSNIDARPFNGHCLGFKDFRDTYYHLGHICIDDAKIAKLQAIIEETSERRKLGDEQSNSKRAKIGEIDTSRGFGGGLLNAFSSLAGWLGSSTLGWEAFLWKQLTML</sequence>
<dbReference type="EMBL" id="CH476631">
    <property type="protein sequence ID" value="EDN92581.1"/>
    <property type="molecule type" value="Genomic_DNA"/>
</dbReference>
<accession>A7ESY9</accession>
<evidence type="ECO:0000313" key="2">
    <source>
        <dbReference type="Proteomes" id="UP000001312"/>
    </source>
</evidence>
<reference evidence="2" key="1">
    <citation type="journal article" date="2011" name="PLoS Genet.">
        <title>Genomic analysis of the necrotrophic fungal pathogens Sclerotinia sclerotiorum and Botrytis cinerea.</title>
        <authorList>
            <person name="Amselem J."/>
            <person name="Cuomo C.A."/>
            <person name="van Kan J.A."/>
            <person name="Viaud M."/>
            <person name="Benito E.P."/>
            <person name="Couloux A."/>
            <person name="Coutinho P.M."/>
            <person name="de Vries R.P."/>
            <person name="Dyer P.S."/>
            <person name="Fillinger S."/>
            <person name="Fournier E."/>
            <person name="Gout L."/>
            <person name="Hahn M."/>
            <person name="Kohn L."/>
            <person name="Lapalu N."/>
            <person name="Plummer K.M."/>
            <person name="Pradier J.M."/>
            <person name="Quevillon E."/>
            <person name="Sharon A."/>
            <person name="Simon A."/>
            <person name="ten Have A."/>
            <person name="Tudzynski B."/>
            <person name="Tudzynski P."/>
            <person name="Wincker P."/>
            <person name="Andrew M."/>
            <person name="Anthouard V."/>
            <person name="Beever R.E."/>
            <person name="Beffa R."/>
            <person name="Benoit I."/>
            <person name="Bouzid O."/>
            <person name="Brault B."/>
            <person name="Chen Z."/>
            <person name="Choquer M."/>
            <person name="Collemare J."/>
            <person name="Cotton P."/>
            <person name="Danchin E.G."/>
            <person name="Da Silva C."/>
            <person name="Gautier A."/>
            <person name="Giraud C."/>
            <person name="Giraud T."/>
            <person name="Gonzalez C."/>
            <person name="Grossetete S."/>
            <person name="Guldener U."/>
            <person name="Henrissat B."/>
            <person name="Howlett B.J."/>
            <person name="Kodira C."/>
            <person name="Kretschmer M."/>
            <person name="Lappartient A."/>
            <person name="Leroch M."/>
            <person name="Levis C."/>
            <person name="Mauceli E."/>
            <person name="Neuveglise C."/>
            <person name="Oeser B."/>
            <person name="Pearson M."/>
            <person name="Poulain J."/>
            <person name="Poussereau N."/>
            <person name="Quesneville H."/>
            <person name="Rascle C."/>
            <person name="Schumacher J."/>
            <person name="Segurens B."/>
            <person name="Sexton A."/>
            <person name="Silva E."/>
            <person name="Sirven C."/>
            <person name="Soanes D.M."/>
            <person name="Talbot N.J."/>
            <person name="Templeton M."/>
            <person name="Yandava C."/>
            <person name="Yarden O."/>
            <person name="Zeng Q."/>
            <person name="Rollins J.A."/>
            <person name="Lebrun M.H."/>
            <person name="Dickman M."/>
        </authorList>
    </citation>
    <scope>NUCLEOTIDE SEQUENCE [LARGE SCALE GENOMIC DNA]</scope>
    <source>
        <strain evidence="2">ATCC 18683 / 1980 / Ss-1</strain>
    </source>
</reference>
<dbReference type="AlphaFoldDB" id="A7ESY9"/>
<keyword evidence="2" id="KW-1185">Reference proteome</keyword>
<protein>
    <submittedName>
        <fullName evidence="1">Uncharacterized protein</fullName>
    </submittedName>
</protein>
<proteinExistence type="predicted"/>
<dbReference type="KEGG" id="ssl:SS1G_08444"/>
<name>A7ESY9_SCLS1</name>
<dbReference type="RefSeq" id="XP_001590704.1">
    <property type="nucleotide sequence ID" value="XM_001590654.1"/>
</dbReference>